<protein>
    <submittedName>
        <fullName evidence="1">Uncharacterized protein</fullName>
    </submittedName>
</protein>
<dbReference type="AlphaFoldDB" id="A0A0K8P3Z1"/>
<keyword evidence="2" id="KW-1185">Reference proteome</keyword>
<dbReference type="Proteomes" id="UP000037660">
    <property type="component" value="Unassembled WGS sequence"/>
</dbReference>
<organism evidence="1 2">
    <name type="scientific">Piscinibacter sakaiensis</name>
    <name type="common">Ideonella sakaiensis</name>
    <dbReference type="NCBI Taxonomy" id="1547922"/>
    <lineage>
        <taxon>Bacteria</taxon>
        <taxon>Pseudomonadati</taxon>
        <taxon>Pseudomonadota</taxon>
        <taxon>Betaproteobacteria</taxon>
        <taxon>Burkholderiales</taxon>
        <taxon>Sphaerotilaceae</taxon>
        <taxon>Piscinibacter</taxon>
    </lineage>
</organism>
<sequence length="84" mass="8558">MPCTTINLGGASAIVCTRTRSPRCACGAPATLQCDANAPARRSGTCDRHICATCATEVGPDRHLCPAHRDAAVAPPAPVQGGLF</sequence>
<comment type="caution">
    <text evidence="1">The sequence shown here is derived from an EMBL/GenBank/DDBJ whole genome shotgun (WGS) entry which is preliminary data.</text>
</comment>
<evidence type="ECO:0000313" key="1">
    <source>
        <dbReference type="EMBL" id="GAP37332.1"/>
    </source>
</evidence>
<name>A0A0K8P3Z1_PISS1</name>
<proteinExistence type="predicted"/>
<dbReference type="EMBL" id="BBYR01000045">
    <property type="protein sequence ID" value="GAP37332.1"/>
    <property type="molecule type" value="Genomic_DNA"/>
</dbReference>
<dbReference type="RefSeq" id="WP_054021267.1">
    <property type="nucleotide sequence ID" value="NZ_BBYR01000045.1"/>
</dbReference>
<reference evidence="1 2" key="2">
    <citation type="journal article" date="2016" name="Science">
        <title>A bacterium that degrades and assimilates poly(ethylene terephthalate).</title>
        <authorList>
            <person name="Yoshida S."/>
            <person name="Hiraga K."/>
            <person name="Takehana T."/>
            <person name="Taniguchi I."/>
            <person name="Yamaji H."/>
            <person name="Maeda Y."/>
            <person name="Toyohara K."/>
            <person name="Miyamoto K."/>
            <person name="Kimura Y."/>
            <person name="Oda K."/>
        </authorList>
    </citation>
    <scope>NUCLEOTIDE SEQUENCE [LARGE SCALE GENOMIC DNA]</scope>
    <source>
        <strain evidence="2">NBRC 110686 / TISTR 2288 / 201-F6</strain>
    </source>
</reference>
<gene>
    <name evidence="1" type="ORF">ISF6_3187</name>
</gene>
<dbReference type="OrthoDB" id="9009086at2"/>
<accession>A0A0K8P3Z1</accession>
<dbReference type="STRING" id="1547922.ISF6_3187"/>
<evidence type="ECO:0000313" key="2">
    <source>
        <dbReference type="Proteomes" id="UP000037660"/>
    </source>
</evidence>
<reference evidence="2" key="1">
    <citation type="submission" date="2015-07" db="EMBL/GenBank/DDBJ databases">
        <title>Discovery of a poly(ethylene terephthalate assimilation.</title>
        <authorList>
            <person name="Yoshida S."/>
            <person name="Hiraga K."/>
            <person name="Takehana T."/>
            <person name="Taniguchi I."/>
            <person name="Yamaji H."/>
            <person name="Maeda Y."/>
            <person name="Toyohara K."/>
            <person name="Miyamoto K."/>
            <person name="Kimura Y."/>
            <person name="Oda K."/>
        </authorList>
    </citation>
    <scope>NUCLEOTIDE SEQUENCE [LARGE SCALE GENOMIC DNA]</scope>
    <source>
        <strain evidence="2">NBRC 110686 / TISTR 2288 / 201-F6</strain>
    </source>
</reference>